<feature type="domain" description="MINDY deubiquitinase" evidence="9">
    <location>
        <begin position="1"/>
        <end position="171"/>
    </location>
</feature>
<sequence length="171" mass="18863">MNILFLQWKVKLPPQKEVITSDELLTHLGNCLLSIKPQEKSEGLQLNFQQNVGDAMTVLPKLATGLDVNVRFTGVSDFEYTPECSVFDLLGVPLYHGWLVDPQSPEAVSAVGKLSYNQLVEKIIICKHSSDSNLVTEGLIAEQFLETTAAQLTYHGLCELTATAKEDELSV</sequence>
<dbReference type="Pfam" id="PF04424">
    <property type="entry name" value="MINDY_DUB"/>
    <property type="match status" value="1"/>
</dbReference>
<gene>
    <name evidence="10" type="ORF">rCG_51824</name>
</gene>
<dbReference type="EMBL" id="CH474015">
    <property type="protein sequence ID" value="EDL85721.1"/>
    <property type="molecule type" value="Genomic_DNA"/>
</dbReference>
<evidence type="ECO:0000256" key="1">
    <source>
        <dbReference type="ARBA" id="ARBA00000707"/>
    </source>
</evidence>
<keyword evidence="4 8" id="KW-0833">Ubl conjugation pathway</keyword>
<dbReference type="PANTHER" id="PTHR18063:SF7">
    <property type="entry name" value="UBIQUITIN CARBOXYL-TERMINAL HYDROLASE MINDY-1"/>
    <property type="match status" value="1"/>
</dbReference>
<dbReference type="AlphaFoldDB" id="A6K2X9"/>
<keyword evidence="5 8" id="KW-0378">Hydrolase</keyword>
<feature type="non-terminal residue" evidence="10">
    <location>
        <position position="171"/>
    </location>
</feature>
<evidence type="ECO:0000313" key="11">
    <source>
        <dbReference type="Proteomes" id="UP000234681"/>
    </source>
</evidence>
<evidence type="ECO:0000256" key="2">
    <source>
        <dbReference type="ARBA" id="ARBA00006616"/>
    </source>
</evidence>
<organism evidence="10 11">
    <name type="scientific">Rattus norvegicus</name>
    <name type="common">Rat</name>
    <dbReference type="NCBI Taxonomy" id="10116"/>
    <lineage>
        <taxon>Eukaryota</taxon>
        <taxon>Metazoa</taxon>
        <taxon>Chordata</taxon>
        <taxon>Craniata</taxon>
        <taxon>Vertebrata</taxon>
        <taxon>Euteleostomi</taxon>
        <taxon>Mammalia</taxon>
        <taxon>Eutheria</taxon>
        <taxon>Euarchontoglires</taxon>
        <taxon>Glires</taxon>
        <taxon>Rodentia</taxon>
        <taxon>Myomorpha</taxon>
        <taxon>Muroidea</taxon>
        <taxon>Muridae</taxon>
        <taxon>Murinae</taxon>
        <taxon>Rattus</taxon>
    </lineage>
</organism>
<evidence type="ECO:0000256" key="5">
    <source>
        <dbReference type="ARBA" id="ARBA00022801"/>
    </source>
</evidence>
<dbReference type="InterPro" id="IPR007518">
    <property type="entry name" value="MINDY"/>
</dbReference>
<dbReference type="InterPro" id="IPR033979">
    <property type="entry name" value="MINDY_domain"/>
</dbReference>
<evidence type="ECO:0000259" key="9">
    <source>
        <dbReference type="Pfam" id="PF04424"/>
    </source>
</evidence>
<evidence type="ECO:0000256" key="4">
    <source>
        <dbReference type="ARBA" id="ARBA00022786"/>
    </source>
</evidence>
<dbReference type="GO" id="GO:0006508">
    <property type="term" value="P:proteolysis"/>
    <property type="evidence" value="ECO:0007669"/>
    <property type="project" value="UniProtKB-KW"/>
</dbReference>
<dbReference type="GO" id="GO:0004843">
    <property type="term" value="F:cysteine-type deubiquitinase activity"/>
    <property type="evidence" value="ECO:0007669"/>
    <property type="project" value="UniProtKB-UniRule"/>
</dbReference>
<dbReference type="GO" id="GO:0140934">
    <property type="term" value="F:histone deubiquitinase activity"/>
    <property type="evidence" value="ECO:0007669"/>
    <property type="project" value="UniProtKB-UniRule"/>
</dbReference>
<evidence type="ECO:0000313" key="10">
    <source>
        <dbReference type="EMBL" id="EDL85721.1"/>
    </source>
</evidence>
<dbReference type="GO" id="GO:1990380">
    <property type="term" value="F:K48-linked deubiquitinase activity"/>
    <property type="evidence" value="ECO:0007669"/>
    <property type="project" value="UniProtKB-UniRule"/>
</dbReference>
<dbReference type="PANTHER" id="PTHR18063">
    <property type="entry name" value="NF-E2 INDUCIBLE PROTEIN"/>
    <property type="match status" value="1"/>
</dbReference>
<reference evidence="10 11" key="1">
    <citation type="submission" date="2005-09" db="EMBL/GenBank/DDBJ databases">
        <authorList>
            <person name="Mural R.J."/>
            <person name="Li P.W."/>
            <person name="Adams M.D."/>
            <person name="Amanatides P.G."/>
            <person name="Baden-Tillson H."/>
            <person name="Barnstead M."/>
            <person name="Chin S.H."/>
            <person name="Dew I."/>
            <person name="Evans C.A."/>
            <person name="Ferriera S."/>
            <person name="Flanigan M."/>
            <person name="Fosler C."/>
            <person name="Glodek A."/>
            <person name="Gu Z."/>
            <person name="Holt R.A."/>
            <person name="Jennings D."/>
            <person name="Kraft C.L."/>
            <person name="Lu F."/>
            <person name="Nguyen T."/>
            <person name="Nusskern D.R."/>
            <person name="Pfannkoch C.M."/>
            <person name="Sitter C."/>
            <person name="Sutton G.G."/>
            <person name="Venter J.C."/>
            <person name="Wang Z."/>
            <person name="Woodage T."/>
            <person name="Zheng X.H."/>
            <person name="Zhong F."/>
        </authorList>
    </citation>
    <scope>NUCLEOTIDE SEQUENCE [LARGE SCALE GENOMIC DNA]</scope>
    <source>
        <strain>BN</strain>
        <strain evidence="11">Sprague-Dawley</strain>
    </source>
</reference>
<protein>
    <recommendedName>
        <fullName evidence="8">Ubiquitin carboxyl-terminal hydrolase</fullName>
        <ecNumber evidence="8">3.4.19.12</ecNumber>
    </recommendedName>
</protein>
<keyword evidence="6 8" id="KW-0788">Thiol protease</keyword>
<comment type="similarity">
    <text evidence="2 8">Belongs to the MINDY deubiquitinase family. FAM63 subfamily.</text>
</comment>
<evidence type="ECO:0000256" key="6">
    <source>
        <dbReference type="ARBA" id="ARBA00022807"/>
    </source>
</evidence>
<proteinExistence type="inferred from homology"/>
<comment type="catalytic activity">
    <reaction evidence="1 8">
        <text>Thiol-dependent hydrolysis of ester, thioester, amide, peptide and isopeptide bonds formed by the C-terminal Gly of ubiquitin (a 76-residue protein attached to proteins as an intracellular targeting signal).</text>
        <dbReference type="EC" id="3.4.19.12"/>
    </reaction>
</comment>
<name>A6K2X9_RAT</name>
<comment type="function">
    <text evidence="7 8">Hydrolase that can specifically remove 'Lys-48'-linked conjugated ubiquitin from proteins. Has exodeubiquitinase activity and has a preference for long polyubiquitin chains. May play a regulatory role at the level of protein turnover.</text>
</comment>
<dbReference type="EC" id="3.4.19.12" evidence="8"/>
<evidence type="ECO:0000256" key="8">
    <source>
        <dbReference type="RuleBase" id="RU367139"/>
    </source>
</evidence>
<evidence type="ECO:0000256" key="3">
    <source>
        <dbReference type="ARBA" id="ARBA00022670"/>
    </source>
</evidence>
<evidence type="ECO:0000256" key="7">
    <source>
        <dbReference type="ARBA" id="ARBA00037741"/>
    </source>
</evidence>
<keyword evidence="3 8" id="KW-0645">Protease</keyword>
<dbReference type="Proteomes" id="UP000234681">
    <property type="component" value="Chromosome 2"/>
</dbReference>
<dbReference type="GO" id="GO:0036435">
    <property type="term" value="F:K48-linked polyubiquitin modification-dependent protein binding"/>
    <property type="evidence" value="ECO:0007669"/>
    <property type="project" value="UniProtKB-UniRule"/>
</dbReference>
<accession>A6K2X9</accession>